<feature type="compositionally biased region" description="Basic residues" evidence="2">
    <location>
        <begin position="332"/>
        <end position="344"/>
    </location>
</feature>
<dbReference type="PANTHER" id="PTHR34778:SF2">
    <property type="entry name" value="OS02G0580700 PROTEIN"/>
    <property type="match status" value="1"/>
</dbReference>
<sequence length="572" mass="64771">YENGNRSFQFLTDSCYKESKQPPFSSSQLNSVLTTTLHHFDVLSAVMPDSEKLTALKKAYADIILNTAKEAAVRVMASERKAMRYQQELFSAKDESLRLLVRLKHMFDSKVNEAEMTSLNQQKKIEELEAQLGEAEDIVRDLREELREAQDELEKISKDRIRQLDEQNLKCDVTTVETSEENRISNFGSAMPSVPNLRNDILTDSCMENSVLNGASNGDKCACKDNCYACNPDFASIVMRRKGPDLYRNGCTQRIRALKRNLLNGKFSLPVKVGVVKNDESIREDVEGKDICAQVATESDNMCWPEKKPGEFKVTKGDNNLVPVHAVNSFRQRRKRANRYKKNKASSSKNIPGQTAEMCQKADPLCPKTSPFAVDSNAQSVDNPRIMNPDAQNGPEFPAAPNSPDTTIVVTQLKCKDAGKDDIESLKACSFQDEKNKDEILTDKKEWLRQEGGSTENLEVPSCKTEHETVDMSVVNSDVKASEFVERFCTKPINNKFLKYTFKRKRKKESMSSPDRDSSLDDDISRRFTEEKKNDFLESQKSTLVTESSRGSRRLAQVARQLISLSEKKWQK</sequence>
<evidence type="ECO:0000313" key="3">
    <source>
        <dbReference type="EMBL" id="GKV53269.1"/>
    </source>
</evidence>
<dbReference type="AlphaFoldDB" id="A0AAV5MVY0"/>
<keyword evidence="1" id="KW-0175">Coiled coil</keyword>
<evidence type="ECO:0000256" key="1">
    <source>
        <dbReference type="SAM" id="Coils"/>
    </source>
</evidence>
<feature type="non-terminal residue" evidence="3">
    <location>
        <position position="1"/>
    </location>
</feature>
<gene>
    <name evidence="3" type="ORF">SLEP1_g59804</name>
</gene>
<reference evidence="3 4" key="1">
    <citation type="journal article" date="2021" name="Commun. Biol.">
        <title>The genome of Shorea leprosula (Dipterocarpaceae) highlights the ecological relevance of drought in aseasonal tropical rainforests.</title>
        <authorList>
            <person name="Ng K.K.S."/>
            <person name="Kobayashi M.J."/>
            <person name="Fawcett J.A."/>
            <person name="Hatakeyama M."/>
            <person name="Paape T."/>
            <person name="Ng C.H."/>
            <person name="Ang C.C."/>
            <person name="Tnah L.H."/>
            <person name="Lee C.T."/>
            <person name="Nishiyama T."/>
            <person name="Sese J."/>
            <person name="O'Brien M.J."/>
            <person name="Copetti D."/>
            <person name="Mohd Noor M.I."/>
            <person name="Ong R.C."/>
            <person name="Putra M."/>
            <person name="Sireger I.Z."/>
            <person name="Indrioko S."/>
            <person name="Kosugi Y."/>
            <person name="Izuno A."/>
            <person name="Isagi Y."/>
            <person name="Lee S.L."/>
            <person name="Shimizu K.K."/>
        </authorList>
    </citation>
    <scope>NUCLEOTIDE SEQUENCE [LARGE SCALE GENOMIC DNA]</scope>
    <source>
        <strain evidence="3">214</strain>
    </source>
</reference>
<dbReference type="EMBL" id="BPVZ01001216">
    <property type="protein sequence ID" value="GKV53269.1"/>
    <property type="molecule type" value="Genomic_DNA"/>
</dbReference>
<evidence type="ECO:0000313" key="4">
    <source>
        <dbReference type="Proteomes" id="UP001054252"/>
    </source>
</evidence>
<keyword evidence="4" id="KW-1185">Reference proteome</keyword>
<protein>
    <submittedName>
        <fullName evidence="3">Uncharacterized protein</fullName>
    </submittedName>
</protein>
<dbReference type="Proteomes" id="UP001054252">
    <property type="component" value="Unassembled WGS sequence"/>
</dbReference>
<feature type="region of interest" description="Disordered" evidence="2">
    <location>
        <begin position="332"/>
        <end position="352"/>
    </location>
</feature>
<feature type="coiled-coil region" evidence="1">
    <location>
        <begin position="111"/>
        <end position="166"/>
    </location>
</feature>
<dbReference type="PANTHER" id="PTHR34778">
    <property type="entry name" value="OS02G0580700 PROTEIN"/>
    <property type="match status" value="1"/>
</dbReference>
<comment type="caution">
    <text evidence="3">The sequence shown here is derived from an EMBL/GenBank/DDBJ whole genome shotgun (WGS) entry which is preliminary data.</text>
</comment>
<name>A0AAV5MVY0_9ROSI</name>
<organism evidence="3 4">
    <name type="scientific">Rubroshorea leprosula</name>
    <dbReference type="NCBI Taxonomy" id="152421"/>
    <lineage>
        <taxon>Eukaryota</taxon>
        <taxon>Viridiplantae</taxon>
        <taxon>Streptophyta</taxon>
        <taxon>Embryophyta</taxon>
        <taxon>Tracheophyta</taxon>
        <taxon>Spermatophyta</taxon>
        <taxon>Magnoliopsida</taxon>
        <taxon>eudicotyledons</taxon>
        <taxon>Gunneridae</taxon>
        <taxon>Pentapetalae</taxon>
        <taxon>rosids</taxon>
        <taxon>malvids</taxon>
        <taxon>Malvales</taxon>
        <taxon>Dipterocarpaceae</taxon>
        <taxon>Rubroshorea</taxon>
    </lineage>
</organism>
<evidence type="ECO:0000256" key="2">
    <source>
        <dbReference type="SAM" id="MobiDB-lite"/>
    </source>
</evidence>
<proteinExistence type="predicted"/>
<accession>A0AAV5MVY0</accession>